<dbReference type="AlphaFoldDB" id="A0A9K3E8N8"/>
<dbReference type="PANTHER" id="PTHR43198">
    <property type="entry name" value="BIFUNCTIONAL TH2 PROTEIN"/>
    <property type="match status" value="1"/>
</dbReference>
<name>A0A9K3E8N8_HELAN</name>
<dbReference type="EMBL" id="MNCJ02000329">
    <property type="protein sequence ID" value="KAF5769066.1"/>
    <property type="molecule type" value="Genomic_DNA"/>
</dbReference>
<sequence>MHLTEDVLDKLSVPLTGEELDTMQKLYHQALKLEIEFFLSLPVDQQTVLPLSKQHISTEHRLTIFSDFDLHALWWILLPFWLRLRLLQHENQIKVNPKVKINQKVKVKLLGCPRLT</sequence>
<dbReference type="InterPro" id="IPR050967">
    <property type="entry name" value="Thiamine_Salvage_TenA"/>
</dbReference>
<dbReference type="Proteomes" id="UP000215914">
    <property type="component" value="Unassembled WGS sequence"/>
</dbReference>
<dbReference type="PANTHER" id="PTHR43198:SF2">
    <property type="entry name" value="SI:CH1073-67J19.1-RELATED"/>
    <property type="match status" value="1"/>
</dbReference>
<reference evidence="1" key="1">
    <citation type="journal article" date="2017" name="Nature">
        <title>The sunflower genome provides insights into oil metabolism, flowering and Asterid evolution.</title>
        <authorList>
            <person name="Badouin H."/>
            <person name="Gouzy J."/>
            <person name="Grassa C.J."/>
            <person name="Murat F."/>
            <person name="Staton S.E."/>
            <person name="Cottret L."/>
            <person name="Lelandais-Briere C."/>
            <person name="Owens G.L."/>
            <person name="Carrere S."/>
            <person name="Mayjonade B."/>
            <person name="Legrand L."/>
            <person name="Gill N."/>
            <person name="Kane N.C."/>
            <person name="Bowers J.E."/>
            <person name="Hubner S."/>
            <person name="Bellec A."/>
            <person name="Berard A."/>
            <person name="Berges H."/>
            <person name="Blanchet N."/>
            <person name="Boniface M.C."/>
            <person name="Brunel D."/>
            <person name="Catrice O."/>
            <person name="Chaidir N."/>
            <person name="Claudel C."/>
            <person name="Donnadieu C."/>
            <person name="Faraut T."/>
            <person name="Fievet G."/>
            <person name="Helmstetter N."/>
            <person name="King M."/>
            <person name="Knapp S.J."/>
            <person name="Lai Z."/>
            <person name="Le Paslier M.C."/>
            <person name="Lippi Y."/>
            <person name="Lorenzon L."/>
            <person name="Mandel J.R."/>
            <person name="Marage G."/>
            <person name="Marchand G."/>
            <person name="Marquand E."/>
            <person name="Bret-Mestries E."/>
            <person name="Morien E."/>
            <person name="Nambeesan S."/>
            <person name="Nguyen T."/>
            <person name="Pegot-Espagnet P."/>
            <person name="Pouilly N."/>
            <person name="Raftis F."/>
            <person name="Sallet E."/>
            <person name="Schiex T."/>
            <person name="Thomas J."/>
            <person name="Vandecasteele C."/>
            <person name="Vares D."/>
            <person name="Vear F."/>
            <person name="Vautrin S."/>
            <person name="Crespi M."/>
            <person name="Mangin B."/>
            <person name="Burke J.M."/>
            <person name="Salse J."/>
            <person name="Munos S."/>
            <person name="Vincourt P."/>
            <person name="Rieseberg L.H."/>
            <person name="Langlade N.B."/>
        </authorList>
    </citation>
    <scope>NUCLEOTIDE SEQUENCE</scope>
    <source>
        <tissue evidence="1">Leaves</tissue>
    </source>
</reference>
<comment type="caution">
    <text evidence="1">The sequence shown here is derived from an EMBL/GenBank/DDBJ whole genome shotgun (WGS) entry which is preliminary data.</text>
</comment>
<protein>
    <submittedName>
        <fullName evidence="1">Heme oxygenase-like, multi-helical</fullName>
    </submittedName>
</protein>
<proteinExistence type="predicted"/>
<dbReference type="Gene3D" id="1.20.910.10">
    <property type="entry name" value="Heme oxygenase-like"/>
    <property type="match status" value="1"/>
</dbReference>
<evidence type="ECO:0000313" key="2">
    <source>
        <dbReference type="Proteomes" id="UP000215914"/>
    </source>
</evidence>
<gene>
    <name evidence="1" type="ORF">HanXRQr2_Chr14g0643881</name>
</gene>
<accession>A0A9K3E8N8</accession>
<evidence type="ECO:0000313" key="1">
    <source>
        <dbReference type="EMBL" id="KAF5769066.1"/>
    </source>
</evidence>
<organism evidence="1 2">
    <name type="scientific">Helianthus annuus</name>
    <name type="common">Common sunflower</name>
    <dbReference type="NCBI Taxonomy" id="4232"/>
    <lineage>
        <taxon>Eukaryota</taxon>
        <taxon>Viridiplantae</taxon>
        <taxon>Streptophyta</taxon>
        <taxon>Embryophyta</taxon>
        <taxon>Tracheophyta</taxon>
        <taxon>Spermatophyta</taxon>
        <taxon>Magnoliopsida</taxon>
        <taxon>eudicotyledons</taxon>
        <taxon>Gunneridae</taxon>
        <taxon>Pentapetalae</taxon>
        <taxon>asterids</taxon>
        <taxon>campanulids</taxon>
        <taxon>Asterales</taxon>
        <taxon>Asteraceae</taxon>
        <taxon>Asteroideae</taxon>
        <taxon>Heliantheae alliance</taxon>
        <taxon>Heliantheae</taxon>
        <taxon>Helianthus</taxon>
    </lineage>
</organism>
<dbReference type="InterPro" id="IPR016084">
    <property type="entry name" value="Haem_Oase-like_multi-hlx"/>
</dbReference>
<reference evidence="1" key="2">
    <citation type="submission" date="2020-06" db="EMBL/GenBank/DDBJ databases">
        <title>Helianthus annuus Genome sequencing and assembly Release 2.</title>
        <authorList>
            <person name="Gouzy J."/>
            <person name="Langlade N."/>
            <person name="Munos S."/>
        </authorList>
    </citation>
    <scope>NUCLEOTIDE SEQUENCE</scope>
    <source>
        <tissue evidence="1">Leaves</tissue>
    </source>
</reference>
<keyword evidence="2" id="KW-1185">Reference proteome</keyword>
<dbReference type="Gramene" id="mRNA:HanXRQr2_Chr14g0643881">
    <property type="protein sequence ID" value="CDS:HanXRQr2_Chr14g0643881.1"/>
    <property type="gene ID" value="HanXRQr2_Chr14g0643881"/>
</dbReference>